<dbReference type="InterPro" id="IPR045257">
    <property type="entry name" value="E2/Pdx1"/>
</dbReference>
<sequence>MAKEITMPALSPSMTEGVLAKWHKKVGDTIKPGEVIAEVETDKATMDLEAYDKGTILQISAPEGSKVAINGRIAIVGEPGEKVDSLSAPAPVGSATAVAKTVTSSAPAPTVAVAPVVAPMNMGRVKISPLAKKVAAEKGVDVSGVAGSGPGGRIVRRDVESAQAGGTVRSSAGIFGGKPIAQDGVRPVSQMRAAIARRLVESKTTAPHFYVEREVDAAPLAKLRASANAALEMAGEKLKLSVNDFVLKAAVEALRRVPAVNSSWEGSSIRQHGAVHLAFAVALPDGLITPVIRNAHAKDFRTIAREAKDLGAKAKAGKLQPEEYTGGTFTVSNLGMIGVERFSAILNPPQAAILAVGATVKKPVVAANGAIVPGEKMSLTVSADHRVVDGLMAGEFLKALVEVLESPGVLLM</sequence>
<evidence type="ECO:0000313" key="7">
    <source>
        <dbReference type="EMBL" id="KRP33186.1"/>
    </source>
</evidence>
<feature type="domain" description="Lipoyl-binding" evidence="5">
    <location>
        <begin position="2"/>
        <end position="77"/>
    </location>
</feature>
<dbReference type="InterPro" id="IPR003016">
    <property type="entry name" value="2-oxoA_DH_lipoyl-BS"/>
</dbReference>
<evidence type="ECO:0000256" key="1">
    <source>
        <dbReference type="ARBA" id="ARBA00001938"/>
    </source>
</evidence>
<keyword evidence="3 4" id="KW-0450">Lipoyl</keyword>
<comment type="similarity">
    <text evidence="2 4">Belongs to the 2-oxoacid dehydrogenase family.</text>
</comment>
<dbReference type="CDD" id="cd06849">
    <property type="entry name" value="lipoyl_domain"/>
    <property type="match status" value="1"/>
</dbReference>
<dbReference type="PROSITE" id="PS50968">
    <property type="entry name" value="BIOTINYL_LIPOYL"/>
    <property type="match status" value="1"/>
</dbReference>
<dbReference type="InterPro" id="IPR036625">
    <property type="entry name" value="E3-bd_dom_sf"/>
</dbReference>
<dbReference type="SUPFAM" id="SSF51230">
    <property type="entry name" value="Single hybrid motif"/>
    <property type="match status" value="1"/>
</dbReference>
<accession>A0A0R2XB97</accession>
<dbReference type="PANTHER" id="PTHR23151:SF90">
    <property type="entry name" value="DIHYDROLIPOYLLYSINE-RESIDUE ACETYLTRANSFERASE COMPONENT OF PYRUVATE DEHYDROGENASE COMPLEX, MITOCHONDRIAL-RELATED"/>
    <property type="match status" value="1"/>
</dbReference>
<comment type="caution">
    <text evidence="7">The sequence shown here is derived from an EMBL/GenBank/DDBJ whole genome shotgun (WGS) entry which is preliminary data.</text>
</comment>
<dbReference type="InterPro" id="IPR000089">
    <property type="entry name" value="Biotin_lipoyl"/>
</dbReference>
<dbReference type="EC" id="2.3.1.-" evidence="4"/>
<keyword evidence="4" id="KW-0808">Transferase</keyword>
<comment type="cofactor">
    <cofactor evidence="1 4">
        <name>(R)-lipoate</name>
        <dbReference type="ChEBI" id="CHEBI:83088"/>
    </cofactor>
</comment>
<dbReference type="GO" id="GO:0045254">
    <property type="term" value="C:pyruvate dehydrogenase complex"/>
    <property type="evidence" value="ECO:0007669"/>
    <property type="project" value="InterPro"/>
</dbReference>
<evidence type="ECO:0000313" key="8">
    <source>
        <dbReference type="Proteomes" id="UP000051557"/>
    </source>
</evidence>
<reference evidence="7 8" key="1">
    <citation type="submission" date="2015-10" db="EMBL/GenBank/DDBJ databases">
        <title>Metagenome-Assembled Genomes uncover a global brackish microbiome.</title>
        <authorList>
            <person name="Hugerth L.W."/>
            <person name="Larsson J."/>
            <person name="Alneberg J."/>
            <person name="Lindh M.V."/>
            <person name="Legrand C."/>
            <person name="Pinhassi J."/>
            <person name="Andersson A.F."/>
        </authorList>
    </citation>
    <scope>NUCLEOTIDE SEQUENCE [LARGE SCALE GENOMIC DNA]</scope>
    <source>
        <strain evidence="7">BACL9 MAG-120820-bin42</strain>
    </source>
</reference>
<dbReference type="SUPFAM" id="SSF52777">
    <property type="entry name" value="CoA-dependent acyltransferases"/>
    <property type="match status" value="1"/>
</dbReference>
<organism evidence="7 8">
    <name type="scientific">Verrucomicrobia subdivision 6 bacterium BACL9 MAG-120820-bin42</name>
    <dbReference type="NCBI Taxonomy" id="1655634"/>
    <lineage>
        <taxon>Bacteria</taxon>
        <taxon>Pseudomonadati</taxon>
        <taxon>Verrucomicrobiota</taxon>
        <taxon>Verrucomicrobiia</taxon>
        <taxon>Verrucomicrobiales</taxon>
        <taxon>Verrucomicrobia subdivision 6</taxon>
    </lineage>
</organism>
<dbReference type="Gene3D" id="2.40.50.100">
    <property type="match status" value="1"/>
</dbReference>
<dbReference type="Pfam" id="PF00364">
    <property type="entry name" value="Biotin_lipoyl"/>
    <property type="match status" value="1"/>
</dbReference>
<dbReference type="Proteomes" id="UP000051557">
    <property type="component" value="Unassembled WGS sequence"/>
</dbReference>
<dbReference type="Pfam" id="PF00198">
    <property type="entry name" value="2-oxoacid_dh"/>
    <property type="match status" value="1"/>
</dbReference>
<evidence type="ECO:0000259" key="6">
    <source>
        <dbReference type="PROSITE" id="PS51826"/>
    </source>
</evidence>
<protein>
    <recommendedName>
        <fullName evidence="4">Dihydrolipoamide acetyltransferase component of pyruvate dehydrogenase complex</fullName>
        <ecNumber evidence="4">2.3.1.-</ecNumber>
    </recommendedName>
</protein>
<dbReference type="InterPro" id="IPR001078">
    <property type="entry name" value="2-oxoacid_DH_actylTfrase"/>
</dbReference>
<evidence type="ECO:0000256" key="2">
    <source>
        <dbReference type="ARBA" id="ARBA00007317"/>
    </source>
</evidence>
<dbReference type="Pfam" id="PF02817">
    <property type="entry name" value="E3_binding"/>
    <property type="match status" value="1"/>
</dbReference>
<dbReference type="PROSITE" id="PS00189">
    <property type="entry name" value="LIPOYL"/>
    <property type="match status" value="1"/>
</dbReference>
<proteinExistence type="inferred from homology"/>
<evidence type="ECO:0000259" key="5">
    <source>
        <dbReference type="PROSITE" id="PS50968"/>
    </source>
</evidence>
<gene>
    <name evidence="7" type="ORF">ABS32_01060</name>
</gene>
<evidence type="ECO:0000256" key="3">
    <source>
        <dbReference type="ARBA" id="ARBA00022823"/>
    </source>
</evidence>
<dbReference type="PANTHER" id="PTHR23151">
    <property type="entry name" value="DIHYDROLIPOAMIDE ACETYL/SUCCINYL-TRANSFERASE-RELATED"/>
    <property type="match status" value="1"/>
</dbReference>
<dbReference type="InterPro" id="IPR023213">
    <property type="entry name" value="CAT-like_dom_sf"/>
</dbReference>
<dbReference type="SUPFAM" id="SSF47005">
    <property type="entry name" value="Peripheral subunit-binding domain of 2-oxo acid dehydrogenase complex"/>
    <property type="match status" value="1"/>
</dbReference>
<evidence type="ECO:0000256" key="4">
    <source>
        <dbReference type="RuleBase" id="RU003423"/>
    </source>
</evidence>
<dbReference type="EMBL" id="LIDM01000019">
    <property type="protein sequence ID" value="KRP33186.1"/>
    <property type="molecule type" value="Genomic_DNA"/>
</dbReference>
<dbReference type="GO" id="GO:0006086">
    <property type="term" value="P:pyruvate decarboxylation to acetyl-CoA"/>
    <property type="evidence" value="ECO:0007669"/>
    <property type="project" value="InterPro"/>
</dbReference>
<dbReference type="GO" id="GO:0016746">
    <property type="term" value="F:acyltransferase activity"/>
    <property type="evidence" value="ECO:0007669"/>
    <property type="project" value="UniProtKB-KW"/>
</dbReference>
<feature type="domain" description="Peripheral subunit-binding (PSBD)" evidence="6">
    <location>
        <begin position="126"/>
        <end position="163"/>
    </location>
</feature>
<dbReference type="InterPro" id="IPR004167">
    <property type="entry name" value="PSBD"/>
</dbReference>
<dbReference type="InterPro" id="IPR011053">
    <property type="entry name" value="Single_hybrid_motif"/>
</dbReference>
<keyword evidence="4" id="KW-0012">Acyltransferase</keyword>
<dbReference type="AlphaFoldDB" id="A0A0R2XB97"/>
<dbReference type="Gene3D" id="3.30.559.10">
    <property type="entry name" value="Chloramphenicol acetyltransferase-like domain"/>
    <property type="match status" value="1"/>
</dbReference>
<dbReference type="PROSITE" id="PS51826">
    <property type="entry name" value="PSBD"/>
    <property type="match status" value="1"/>
</dbReference>
<name>A0A0R2XB97_9BACT</name>
<dbReference type="Gene3D" id="4.10.320.10">
    <property type="entry name" value="E3-binding domain"/>
    <property type="match status" value="1"/>
</dbReference>